<keyword evidence="1" id="KW-0812">Transmembrane</keyword>
<gene>
    <name evidence="2" type="ORF">COU22_03295</name>
</gene>
<keyword evidence="1" id="KW-0472">Membrane</keyword>
<protein>
    <submittedName>
        <fullName evidence="2">Uncharacterized protein</fullName>
    </submittedName>
</protein>
<reference evidence="3" key="1">
    <citation type="submission" date="2017-09" db="EMBL/GenBank/DDBJ databases">
        <title>Depth-based differentiation of microbial function through sediment-hosted aquifers and enrichment of novel symbionts in the deep terrestrial subsurface.</title>
        <authorList>
            <person name="Probst A.J."/>
            <person name="Ladd B."/>
            <person name="Jarett J.K."/>
            <person name="Geller-Mcgrath D.E."/>
            <person name="Sieber C.M.K."/>
            <person name="Emerson J.B."/>
            <person name="Anantharaman K."/>
            <person name="Thomas B.C."/>
            <person name="Malmstrom R."/>
            <person name="Stieglmeier M."/>
            <person name="Klingl A."/>
            <person name="Woyke T."/>
            <person name="Ryan C.M."/>
            <person name="Banfield J.F."/>
        </authorList>
    </citation>
    <scope>NUCLEOTIDE SEQUENCE [LARGE SCALE GENOMIC DNA]</scope>
</reference>
<dbReference type="Proteomes" id="UP000230543">
    <property type="component" value="Unassembled WGS sequence"/>
</dbReference>
<name>A0A2M6WBQ2_9BACT</name>
<comment type="caution">
    <text evidence="2">The sequence shown here is derived from an EMBL/GenBank/DDBJ whole genome shotgun (WGS) entry which is preliminary data.</text>
</comment>
<accession>A0A2M6WBQ2</accession>
<dbReference type="AlphaFoldDB" id="A0A2M6WBQ2"/>
<proteinExistence type="predicted"/>
<keyword evidence="1" id="KW-1133">Transmembrane helix</keyword>
<sequence length="116" mass="13255">MTKTGKILTIILFIITVVFLTAVWRIVLVNQQISQAQILVREELNLPNQAVLSGCMYNQKDLIIISLNGEDFFGVKDGQVFVPYILNVGNRLSDKYSGLPVELHDLNPYYVYEFCR</sequence>
<evidence type="ECO:0000256" key="1">
    <source>
        <dbReference type="SAM" id="Phobius"/>
    </source>
</evidence>
<evidence type="ECO:0000313" key="3">
    <source>
        <dbReference type="Proteomes" id="UP000230543"/>
    </source>
</evidence>
<evidence type="ECO:0000313" key="2">
    <source>
        <dbReference type="EMBL" id="PIT90243.1"/>
    </source>
</evidence>
<dbReference type="EMBL" id="PFBO01000119">
    <property type="protein sequence ID" value="PIT90243.1"/>
    <property type="molecule type" value="Genomic_DNA"/>
</dbReference>
<feature type="transmembrane region" description="Helical" evidence="1">
    <location>
        <begin position="7"/>
        <end position="27"/>
    </location>
</feature>
<organism evidence="2 3">
    <name type="scientific">Candidatus Komeilibacteria bacterium CG10_big_fil_rev_8_21_14_0_10_41_13</name>
    <dbReference type="NCBI Taxonomy" id="1974476"/>
    <lineage>
        <taxon>Bacteria</taxon>
        <taxon>Candidatus Komeiliibacteriota</taxon>
    </lineage>
</organism>